<organism evidence="1">
    <name type="scientific">Siphoviridae sp. ctEZK6</name>
    <dbReference type="NCBI Taxonomy" id="2825397"/>
    <lineage>
        <taxon>Viruses</taxon>
        <taxon>Duplodnaviria</taxon>
        <taxon>Heunggongvirae</taxon>
        <taxon>Uroviricota</taxon>
        <taxon>Caudoviricetes</taxon>
    </lineage>
</organism>
<sequence>MYKIYVDGSDCTFLPICSCGWRGDISRSRSYAWKNARTHEMSCHIGGTQAAHALDNDTRRVASKKRGKVATR</sequence>
<accession>A0A8S5UT59</accession>
<name>A0A8S5UT59_9CAUD</name>
<proteinExistence type="predicted"/>
<dbReference type="EMBL" id="BK016134">
    <property type="protein sequence ID" value="DAF97594.1"/>
    <property type="molecule type" value="Genomic_DNA"/>
</dbReference>
<protein>
    <submittedName>
        <fullName evidence="1">Uncharacterized protein</fullName>
    </submittedName>
</protein>
<reference evidence="1" key="1">
    <citation type="journal article" date="2021" name="Proc. Natl. Acad. Sci. U.S.A.">
        <title>A Catalog of Tens of Thousands of Viruses from Human Metagenomes Reveals Hidden Associations with Chronic Diseases.</title>
        <authorList>
            <person name="Tisza M.J."/>
            <person name="Buck C.B."/>
        </authorList>
    </citation>
    <scope>NUCLEOTIDE SEQUENCE</scope>
    <source>
        <strain evidence="1">CtEZK6</strain>
    </source>
</reference>
<evidence type="ECO:0000313" key="1">
    <source>
        <dbReference type="EMBL" id="DAF97594.1"/>
    </source>
</evidence>